<gene>
    <name evidence="1" type="ORF">LVJ82_13160</name>
</gene>
<evidence type="ECO:0000313" key="2">
    <source>
        <dbReference type="Proteomes" id="UP000832011"/>
    </source>
</evidence>
<keyword evidence="2" id="KW-1185">Reference proteome</keyword>
<accession>A0ABY4DZ57</accession>
<protein>
    <submittedName>
        <fullName evidence="1">Uncharacterized protein</fullName>
    </submittedName>
</protein>
<dbReference type="Proteomes" id="UP000832011">
    <property type="component" value="Chromosome"/>
</dbReference>
<evidence type="ECO:0000313" key="1">
    <source>
        <dbReference type="EMBL" id="UOO88415.1"/>
    </source>
</evidence>
<organism evidence="1 2">
    <name type="scientific">Vitreoscilla massiliensis</name>
    <dbReference type="NCBI Taxonomy" id="1689272"/>
    <lineage>
        <taxon>Bacteria</taxon>
        <taxon>Pseudomonadati</taxon>
        <taxon>Pseudomonadota</taxon>
        <taxon>Betaproteobacteria</taxon>
        <taxon>Neisseriales</taxon>
        <taxon>Neisseriaceae</taxon>
        <taxon>Vitreoscilla</taxon>
    </lineage>
</organism>
<dbReference type="EMBL" id="CP091511">
    <property type="protein sequence ID" value="UOO88415.1"/>
    <property type="molecule type" value="Genomic_DNA"/>
</dbReference>
<sequence>MAQQNLAHEYAEDIELWSLLRQEYGWDDADEAMNEDGDEYVDDGLGMFLHIQSVEPLPDGGLRPIGVGAKKLYSLQAATDLLADFEHVFVPWFAQRQQVAALITLIQQGDTAMVAELTRRFASKRRWFWQQQPLANTDYESMMFALDSALAQLLQGLLWYCNGHRVQGRAALLQYQHMRQQAGHQVSECGL</sequence>
<name>A0ABY4DZ57_9NEIS</name>
<dbReference type="RefSeq" id="WP_147645461.1">
    <property type="nucleotide sequence ID" value="NZ_CABKVG010000010.1"/>
</dbReference>
<proteinExistence type="predicted"/>
<reference evidence="1 2" key="1">
    <citation type="journal article" date="2022" name="Res Sq">
        <title>Evolution of multicellular longitudinally dividing oral cavity symbionts (Neisseriaceae).</title>
        <authorList>
            <person name="Nyongesa S."/>
            <person name="Weber P."/>
            <person name="Bernet E."/>
            <person name="Pullido F."/>
            <person name="Nieckarz M."/>
            <person name="Delaby M."/>
            <person name="Nieves C."/>
            <person name="Viehboeck T."/>
            <person name="Krause N."/>
            <person name="Rivera-Millot A."/>
            <person name="Nakamura A."/>
            <person name="Vischer N."/>
            <person name="VanNieuwenhze M."/>
            <person name="Brun Y."/>
            <person name="Cava F."/>
            <person name="Bulgheresi S."/>
            <person name="Veyrier F."/>
        </authorList>
    </citation>
    <scope>NUCLEOTIDE SEQUENCE [LARGE SCALE GENOMIC DNA]</scope>
    <source>
        <strain evidence="1 2">SN4</strain>
    </source>
</reference>